<comment type="catalytic activity">
    <reaction evidence="15">
        <text>tRNA(Met) + L-methionine + ATP = L-methionyl-tRNA(Met) + AMP + diphosphate</text>
        <dbReference type="Rhea" id="RHEA:13481"/>
        <dbReference type="Rhea" id="RHEA-COMP:9667"/>
        <dbReference type="Rhea" id="RHEA-COMP:9698"/>
        <dbReference type="ChEBI" id="CHEBI:30616"/>
        <dbReference type="ChEBI" id="CHEBI:33019"/>
        <dbReference type="ChEBI" id="CHEBI:57844"/>
        <dbReference type="ChEBI" id="CHEBI:78442"/>
        <dbReference type="ChEBI" id="CHEBI:78530"/>
        <dbReference type="ChEBI" id="CHEBI:456215"/>
        <dbReference type="EC" id="6.1.1.10"/>
    </reaction>
</comment>
<evidence type="ECO:0000256" key="13">
    <source>
        <dbReference type="ARBA" id="ARBA00023146"/>
    </source>
</evidence>
<keyword evidence="8 18" id="KW-0436">Ligase</keyword>
<keyword evidence="12" id="KW-0648">Protein biosynthesis</keyword>
<keyword evidence="7 16" id="KW-0820">tRNA-binding</keyword>
<protein>
    <recommendedName>
        <fullName evidence="5">Methionine--tRNA ligase</fullName>
        <ecNumber evidence="4">6.1.1.10</ecNumber>
    </recommendedName>
    <alternativeName>
        <fullName evidence="14">Methionyl-tRNA synthetase</fullName>
    </alternativeName>
</protein>
<evidence type="ECO:0000256" key="3">
    <source>
        <dbReference type="ARBA" id="ARBA00011738"/>
    </source>
</evidence>
<accession>A0A4V6J1J1</accession>
<evidence type="ECO:0000256" key="11">
    <source>
        <dbReference type="ARBA" id="ARBA00022884"/>
    </source>
</evidence>
<dbReference type="InterPro" id="IPR004495">
    <property type="entry name" value="Met-tRNA-synth_bsu_C"/>
</dbReference>
<sequence>MKALSAPVSGPLADDPLQETITFDDFAKVDMRIALIENAEFVDGSDKLLRLTLDIGGEKRNVFSGIRSAYPDPQALIGRLTMMVANLAPRKMRFGISEGMVMAAGPGGKDIFLLSPDSGAQPGQQVK</sequence>
<dbReference type="AlphaFoldDB" id="A0A4V6J1J1"/>
<evidence type="ECO:0000256" key="15">
    <source>
        <dbReference type="ARBA" id="ARBA00047364"/>
    </source>
</evidence>
<dbReference type="GO" id="GO:0005524">
    <property type="term" value="F:ATP binding"/>
    <property type="evidence" value="ECO:0007669"/>
    <property type="project" value="UniProtKB-KW"/>
</dbReference>
<proteinExistence type="predicted"/>
<comment type="function">
    <text evidence="1">Is required not only for elongation of protein synthesis but also for the initiation of all mRNA translation through initiator tRNA(fMet) aminoacylation.</text>
</comment>
<evidence type="ECO:0000256" key="14">
    <source>
        <dbReference type="ARBA" id="ARBA00030904"/>
    </source>
</evidence>
<keyword evidence="9" id="KW-0547">Nucleotide-binding</keyword>
<evidence type="ECO:0000313" key="18">
    <source>
        <dbReference type="EMBL" id="VTN10354.1"/>
    </source>
</evidence>
<dbReference type="PANTHER" id="PTHR11586:SF37">
    <property type="entry name" value="TRNA-BINDING DOMAIN-CONTAINING PROTEIN"/>
    <property type="match status" value="1"/>
</dbReference>
<dbReference type="CDD" id="cd02800">
    <property type="entry name" value="tRNA_bind_EcMetRS_like"/>
    <property type="match status" value="1"/>
</dbReference>
<evidence type="ECO:0000256" key="6">
    <source>
        <dbReference type="ARBA" id="ARBA00022490"/>
    </source>
</evidence>
<dbReference type="FunFam" id="2.40.50.140:FF:000042">
    <property type="entry name" value="Methionine--tRNA ligase"/>
    <property type="match status" value="1"/>
</dbReference>
<name>A0A4V6J1J1_RAOTE</name>
<evidence type="ECO:0000256" key="16">
    <source>
        <dbReference type="PROSITE-ProRule" id="PRU00209"/>
    </source>
</evidence>
<dbReference type="SUPFAM" id="SSF50249">
    <property type="entry name" value="Nucleic acid-binding proteins"/>
    <property type="match status" value="1"/>
</dbReference>
<dbReference type="GO" id="GO:0004825">
    <property type="term" value="F:methionine-tRNA ligase activity"/>
    <property type="evidence" value="ECO:0007669"/>
    <property type="project" value="UniProtKB-EC"/>
</dbReference>
<dbReference type="GO" id="GO:0000049">
    <property type="term" value="F:tRNA binding"/>
    <property type="evidence" value="ECO:0007669"/>
    <property type="project" value="UniProtKB-UniRule"/>
</dbReference>
<evidence type="ECO:0000256" key="5">
    <source>
        <dbReference type="ARBA" id="ARBA00018753"/>
    </source>
</evidence>
<gene>
    <name evidence="18" type="primary">metG_3</name>
    <name evidence="18" type="ORF">NCTC9185_02275</name>
</gene>
<dbReference type="PANTHER" id="PTHR11586">
    <property type="entry name" value="TRNA-AMINOACYLATION COFACTOR ARC1 FAMILY MEMBER"/>
    <property type="match status" value="1"/>
</dbReference>
<evidence type="ECO:0000256" key="4">
    <source>
        <dbReference type="ARBA" id="ARBA00012838"/>
    </source>
</evidence>
<evidence type="ECO:0000256" key="9">
    <source>
        <dbReference type="ARBA" id="ARBA00022741"/>
    </source>
</evidence>
<keyword evidence="6" id="KW-0963">Cytoplasm</keyword>
<dbReference type="NCBIfam" id="TIGR00399">
    <property type="entry name" value="metG_C_term"/>
    <property type="match status" value="1"/>
</dbReference>
<dbReference type="Proteomes" id="UP000339249">
    <property type="component" value="Unassembled WGS sequence"/>
</dbReference>
<dbReference type="InterPro" id="IPR051270">
    <property type="entry name" value="Tyrosine-tRNA_ligase_regulator"/>
</dbReference>
<dbReference type="GO" id="GO:0006431">
    <property type="term" value="P:methionyl-tRNA aminoacylation"/>
    <property type="evidence" value="ECO:0007669"/>
    <property type="project" value="InterPro"/>
</dbReference>
<dbReference type="GO" id="GO:0005737">
    <property type="term" value="C:cytoplasm"/>
    <property type="evidence" value="ECO:0007669"/>
    <property type="project" value="UniProtKB-SubCell"/>
</dbReference>
<feature type="domain" description="TRNA-binding" evidence="17">
    <location>
        <begin position="25"/>
        <end position="127"/>
    </location>
</feature>
<evidence type="ECO:0000259" key="17">
    <source>
        <dbReference type="PROSITE" id="PS50886"/>
    </source>
</evidence>
<dbReference type="Pfam" id="PF01588">
    <property type="entry name" value="tRNA_bind"/>
    <property type="match status" value="1"/>
</dbReference>
<reference evidence="18 19" key="1">
    <citation type="submission" date="2019-04" db="EMBL/GenBank/DDBJ databases">
        <authorList>
            <consortium name="Pathogen Informatics"/>
        </authorList>
    </citation>
    <scope>NUCLEOTIDE SEQUENCE [LARGE SCALE GENOMIC DNA]</scope>
    <source>
        <strain evidence="18 19">NCTC9185</strain>
    </source>
</reference>
<evidence type="ECO:0000256" key="8">
    <source>
        <dbReference type="ARBA" id="ARBA00022598"/>
    </source>
</evidence>
<keyword evidence="11 16" id="KW-0694">RNA-binding</keyword>
<organism evidence="18 19">
    <name type="scientific">Raoultella terrigena</name>
    <name type="common">Klebsiella terrigena</name>
    <dbReference type="NCBI Taxonomy" id="577"/>
    <lineage>
        <taxon>Bacteria</taxon>
        <taxon>Pseudomonadati</taxon>
        <taxon>Pseudomonadota</taxon>
        <taxon>Gammaproteobacteria</taxon>
        <taxon>Enterobacterales</taxon>
        <taxon>Enterobacteriaceae</taxon>
        <taxon>Klebsiella/Raoultella group</taxon>
        <taxon>Raoultella</taxon>
    </lineage>
</organism>
<evidence type="ECO:0000256" key="2">
    <source>
        <dbReference type="ARBA" id="ARBA00004496"/>
    </source>
</evidence>
<evidence type="ECO:0000256" key="12">
    <source>
        <dbReference type="ARBA" id="ARBA00022917"/>
    </source>
</evidence>
<comment type="subcellular location">
    <subcellularLocation>
        <location evidence="2">Cytoplasm</location>
    </subcellularLocation>
</comment>
<evidence type="ECO:0000256" key="1">
    <source>
        <dbReference type="ARBA" id="ARBA00003314"/>
    </source>
</evidence>
<dbReference type="PROSITE" id="PS50886">
    <property type="entry name" value="TRBD"/>
    <property type="match status" value="1"/>
</dbReference>
<evidence type="ECO:0000313" key="19">
    <source>
        <dbReference type="Proteomes" id="UP000339249"/>
    </source>
</evidence>
<dbReference type="InterPro" id="IPR002547">
    <property type="entry name" value="tRNA-bd_dom"/>
</dbReference>
<dbReference type="EMBL" id="CABDVU010000001">
    <property type="protein sequence ID" value="VTN10354.1"/>
    <property type="molecule type" value="Genomic_DNA"/>
</dbReference>
<dbReference type="Gene3D" id="2.40.50.140">
    <property type="entry name" value="Nucleic acid-binding proteins"/>
    <property type="match status" value="1"/>
</dbReference>
<evidence type="ECO:0000256" key="10">
    <source>
        <dbReference type="ARBA" id="ARBA00022840"/>
    </source>
</evidence>
<evidence type="ECO:0000256" key="7">
    <source>
        <dbReference type="ARBA" id="ARBA00022555"/>
    </source>
</evidence>
<dbReference type="EC" id="6.1.1.10" evidence="4"/>
<comment type="subunit">
    <text evidence="3">Homodimer.</text>
</comment>
<keyword evidence="10" id="KW-0067">ATP-binding</keyword>
<dbReference type="InterPro" id="IPR012340">
    <property type="entry name" value="NA-bd_OB-fold"/>
</dbReference>
<keyword evidence="13" id="KW-0030">Aminoacyl-tRNA synthetase</keyword>